<dbReference type="PANTHER" id="PTHR21715">
    <property type="entry name" value="RH04127P"/>
    <property type="match status" value="1"/>
</dbReference>
<dbReference type="Pfam" id="PF00397">
    <property type="entry name" value="WW"/>
    <property type="match status" value="1"/>
</dbReference>
<evidence type="ECO:0000259" key="1">
    <source>
        <dbReference type="PROSITE" id="PS50020"/>
    </source>
</evidence>
<sequence length="79" mass="9167">KVIEYAKYLGVDPLREPQLLRIAQEGLVAPLPDGWSEHTNDHGEVFYHHRESGSSVWQHPLDNFYKSKVRTKHLSLLCE</sequence>
<dbReference type="CDD" id="cd00201">
    <property type="entry name" value="WW"/>
    <property type="match status" value="1"/>
</dbReference>
<dbReference type="EMBL" id="JH992976">
    <property type="protein sequence ID" value="EKX51135.1"/>
    <property type="molecule type" value="Genomic_DNA"/>
</dbReference>
<dbReference type="InterPro" id="IPR036020">
    <property type="entry name" value="WW_dom_sf"/>
</dbReference>
<dbReference type="SUPFAM" id="SSF51045">
    <property type="entry name" value="WW domain"/>
    <property type="match status" value="1"/>
</dbReference>
<dbReference type="GeneID" id="17307903"/>
<dbReference type="KEGG" id="gtt:GUITHDRAFT_66138"/>
<protein>
    <recommendedName>
        <fullName evidence="1">WW domain-containing protein</fullName>
    </recommendedName>
</protein>
<gene>
    <name evidence="2" type="ORF">GUITHDRAFT_66138</name>
</gene>
<proteinExistence type="predicted"/>
<dbReference type="PANTHER" id="PTHR21715:SF0">
    <property type="entry name" value="RH04127P"/>
    <property type="match status" value="1"/>
</dbReference>
<dbReference type="SMART" id="SM00456">
    <property type="entry name" value="WW"/>
    <property type="match status" value="1"/>
</dbReference>
<accession>L1JSG8</accession>
<dbReference type="InterPro" id="IPR001202">
    <property type="entry name" value="WW_dom"/>
</dbReference>
<evidence type="ECO:0000313" key="2">
    <source>
        <dbReference type="EMBL" id="EKX51135.1"/>
    </source>
</evidence>
<dbReference type="OrthoDB" id="6344460at2759"/>
<dbReference type="HOGENOM" id="CLU_179619_0_0_1"/>
<feature type="domain" description="WW" evidence="1">
    <location>
        <begin position="29"/>
        <end position="62"/>
    </location>
</feature>
<dbReference type="PROSITE" id="PS50020">
    <property type="entry name" value="WW_DOMAIN_2"/>
    <property type="match status" value="1"/>
</dbReference>
<name>L1JSG8_GUITC</name>
<dbReference type="PaxDb" id="55529-EKX51135"/>
<dbReference type="AlphaFoldDB" id="L1JSG8"/>
<organism evidence="2">
    <name type="scientific">Guillardia theta (strain CCMP2712)</name>
    <name type="common">Cryptophyte</name>
    <dbReference type="NCBI Taxonomy" id="905079"/>
    <lineage>
        <taxon>Eukaryota</taxon>
        <taxon>Cryptophyceae</taxon>
        <taxon>Pyrenomonadales</taxon>
        <taxon>Geminigeraceae</taxon>
        <taxon>Guillardia</taxon>
    </lineage>
</organism>
<reference evidence="2" key="1">
    <citation type="journal article" date="2012" name="Nature">
        <title>Algal genomes reveal evolutionary mosaicism and the fate of nucleomorphs.</title>
        <authorList>
            <consortium name="DOE Joint Genome Institute"/>
            <person name="Curtis B.A."/>
            <person name="Tanifuji G."/>
            <person name="Burki F."/>
            <person name="Gruber A."/>
            <person name="Irimia M."/>
            <person name="Maruyama S."/>
            <person name="Arias M.C."/>
            <person name="Ball S.G."/>
            <person name="Gile G.H."/>
            <person name="Hirakawa Y."/>
            <person name="Hopkins J.F."/>
            <person name="Kuo A."/>
            <person name="Rensing S.A."/>
            <person name="Schmutz J."/>
            <person name="Symeonidi A."/>
            <person name="Elias M."/>
            <person name="Eveleigh R.J."/>
            <person name="Herman E.K."/>
            <person name="Klute M.J."/>
            <person name="Nakayama T."/>
            <person name="Obornik M."/>
            <person name="Reyes-Prieto A."/>
            <person name="Armbrust E.V."/>
            <person name="Aves S.J."/>
            <person name="Beiko R.G."/>
            <person name="Coutinho P."/>
            <person name="Dacks J.B."/>
            <person name="Durnford D.G."/>
            <person name="Fast N.M."/>
            <person name="Green B.R."/>
            <person name="Grisdale C.J."/>
            <person name="Hempel F."/>
            <person name="Henrissat B."/>
            <person name="Hoppner M.P."/>
            <person name="Ishida K."/>
            <person name="Kim E."/>
            <person name="Koreny L."/>
            <person name="Kroth P.G."/>
            <person name="Liu Y."/>
            <person name="Malik S.B."/>
            <person name="Maier U.G."/>
            <person name="McRose D."/>
            <person name="Mock T."/>
            <person name="Neilson J.A."/>
            <person name="Onodera N.T."/>
            <person name="Poole A.M."/>
            <person name="Pritham E.J."/>
            <person name="Richards T.A."/>
            <person name="Rocap G."/>
            <person name="Roy S.W."/>
            <person name="Sarai C."/>
            <person name="Schaack S."/>
            <person name="Shirato S."/>
            <person name="Slamovits C.H."/>
            <person name="Spencer D.F."/>
            <person name="Suzuki S."/>
            <person name="Worden A.Z."/>
            <person name="Zauner S."/>
            <person name="Barry K."/>
            <person name="Bell C."/>
            <person name="Bharti A.K."/>
            <person name="Crow J.A."/>
            <person name="Grimwood J."/>
            <person name="Kramer R."/>
            <person name="Lindquist E."/>
            <person name="Lucas S."/>
            <person name="Salamov A."/>
            <person name="McFadden G.I."/>
            <person name="Lane C.E."/>
            <person name="Keeling P.J."/>
            <person name="Gray M.W."/>
            <person name="Grigoriev I.V."/>
            <person name="Archibald J.M."/>
        </authorList>
    </citation>
    <scope>NUCLEOTIDE SEQUENCE</scope>
    <source>
        <strain evidence="2">CCMP2712</strain>
    </source>
</reference>
<dbReference type="RefSeq" id="XP_005838115.1">
    <property type="nucleotide sequence ID" value="XM_005838058.1"/>
</dbReference>
<dbReference type="InterPro" id="IPR053233">
    <property type="entry name" value="ABRA-related"/>
</dbReference>
<feature type="non-terminal residue" evidence="2">
    <location>
        <position position="79"/>
    </location>
</feature>
<dbReference type="Gene3D" id="3.30.1470.10">
    <property type="entry name" value="Photosystem I PsaD, reaction center subunit II"/>
    <property type="match status" value="1"/>
</dbReference>